<keyword evidence="2" id="KW-1185">Reference proteome</keyword>
<name>A0ACC1T1L1_9APHY</name>
<dbReference type="EMBL" id="JANHOG010000857">
    <property type="protein sequence ID" value="KAJ3551132.1"/>
    <property type="molecule type" value="Genomic_DNA"/>
</dbReference>
<sequence>MAVLLRGIFVGLLCAGVVHAIGQASCVAFQSSASTFPIVSKGKATNILVSPDDWPGVQRAAFDLASDIQQVTGVKPTLTNITVSSSTLSSDLRGTTSAIIIGTLGKSSLIDQIVNNTKLDVSSVQGQWESFLSKEVENPLPGIQSAYVIIGADKRGTIYSIYDHSEQFGQSPWYWWADVPTTQHSELFVTSSGCSHASPAVKYRGLFLNDEQPALQNWAMVRFTNGTGAALTGSPFNHFFYTKVFELLLRLKANYLWPAQWSSAFGVDDLQNQPLADWYGIVMGTSHEEPMMRSIPVEWNLFGVGPWDYSSNKANIYPFWVEGAERAKPYEGIFTVGMRGDGDLPLSEGQDISLLEQIVDDQRTILSTVFNETDVTTIPQMWCLYQEVEGFYDDGMRVADDITLLWTDDTWGNIRRYPLPSELNRTGGAGVYYHYDLVGPPRDYKWITSTQLPKVYEQMSLAIEREATRIWILNVGDLKPYEMSIEFFMTYGWDPTIWNADNVNSFVVSWAQREFDFTSAQASQVADLIATVTRHNSRNKPELWNATTYSLTDYREAELVLQDLQNASTVATNLYNSVSSAMKPAFFQLVQHPVQASFTLANMWIAAGINNLRASQARLSTNDYADQVESLFTQDWNLETEYHTILNGKWDHMMDQTHVMYYYWQQPMTDTMPPISRVQPQKQALPGVMRISPEGTLAAWPGDNPNQCSQGYNCPPFTMTFDSFVPFGNRYIDVGAGGPAPFTFTASSNVSWLQLSPAKGSISPSQPEQRVFVSVDWSQLPEGVAFATITFDATATGQPLLSVPVSFVANKTVVPDDFHGFVEGDGGVSIEAAHTDRNTTVDGISWVELPGYGRTVSGITPWPRGYQNYTAGSGASVEYDFFTFNTVDDAGNVTITTYMAPTLNGLGSGQPVAISLQVDDQAPQTTYFIPLAAPGMEPPIWDSFVANSIVPVINSFVAPPGAHTLTVWMVEPSVIVEKIVIDTGGVRSTYLGPPESIRV</sequence>
<comment type="caution">
    <text evidence="1">The sequence shown here is derived from an EMBL/GenBank/DDBJ whole genome shotgun (WGS) entry which is preliminary data.</text>
</comment>
<proteinExistence type="predicted"/>
<dbReference type="Proteomes" id="UP001148662">
    <property type="component" value="Unassembled WGS sequence"/>
</dbReference>
<reference evidence="1" key="1">
    <citation type="submission" date="2022-07" db="EMBL/GenBank/DDBJ databases">
        <title>Genome Sequence of Phlebia brevispora.</title>
        <authorList>
            <person name="Buettner E."/>
        </authorList>
    </citation>
    <scope>NUCLEOTIDE SEQUENCE</scope>
    <source>
        <strain evidence="1">MPL23</strain>
    </source>
</reference>
<evidence type="ECO:0000313" key="2">
    <source>
        <dbReference type="Proteomes" id="UP001148662"/>
    </source>
</evidence>
<organism evidence="1 2">
    <name type="scientific">Phlebia brevispora</name>
    <dbReference type="NCBI Taxonomy" id="194682"/>
    <lineage>
        <taxon>Eukaryota</taxon>
        <taxon>Fungi</taxon>
        <taxon>Dikarya</taxon>
        <taxon>Basidiomycota</taxon>
        <taxon>Agaricomycotina</taxon>
        <taxon>Agaricomycetes</taxon>
        <taxon>Polyporales</taxon>
        <taxon>Meruliaceae</taxon>
        <taxon>Phlebia</taxon>
    </lineage>
</organism>
<gene>
    <name evidence="1" type="ORF">NM688_g4903</name>
</gene>
<accession>A0ACC1T1L1</accession>
<protein>
    <submittedName>
        <fullName evidence="1">Uncharacterized protein</fullName>
    </submittedName>
</protein>
<evidence type="ECO:0000313" key="1">
    <source>
        <dbReference type="EMBL" id="KAJ3551132.1"/>
    </source>
</evidence>